<dbReference type="Proteomes" id="UP000095541">
    <property type="component" value="Unassembled WGS sequence"/>
</dbReference>
<reference evidence="7 8" key="1">
    <citation type="submission" date="2015-09" db="EMBL/GenBank/DDBJ databases">
        <authorList>
            <consortium name="Pathogen Informatics"/>
        </authorList>
    </citation>
    <scope>NUCLEOTIDE SEQUENCE [LARGE SCALE GENOMIC DNA]</scope>
    <source>
        <strain evidence="7 8">2789STDY5834945</strain>
    </source>
</reference>
<comment type="subcellular location">
    <subcellularLocation>
        <location evidence="1">Cell membrane</location>
        <topology evidence="1">Multi-pass membrane protein</topology>
    </subcellularLocation>
</comment>
<dbReference type="RefSeq" id="WP_016266984.1">
    <property type="nucleotide sequence ID" value="NZ_CZBI01000012.1"/>
</dbReference>
<keyword evidence="2" id="KW-1003">Cell membrane</keyword>
<name>A0A174WQ44_BACT4</name>
<dbReference type="GO" id="GO:0005886">
    <property type="term" value="C:plasma membrane"/>
    <property type="evidence" value="ECO:0007669"/>
    <property type="project" value="UniProtKB-SubCell"/>
</dbReference>
<feature type="transmembrane region" description="Helical" evidence="6">
    <location>
        <begin position="396"/>
        <end position="417"/>
    </location>
</feature>
<feature type="transmembrane region" description="Helical" evidence="6">
    <location>
        <begin position="182"/>
        <end position="200"/>
    </location>
</feature>
<dbReference type="Pfam" id="PF01943">
    <property type="entry name" value="Polysacc_synt"/>
    <property type="match status" value="1"/>
</dbReference>
<evidence type="ECO:0000256" key="6">
    <source>
        <dbReference type="SAM" id="Phobius"/>
    </source>
</evidence>
<evidence type="ECO:0000256" key="5">
    <source>
        <dbReference type="ARBA" id="ARBA00023136"/>
    </source>
</evidence>
<dbReference type="EMBL" id="CZBI01000012">
    <property type="protein sequence ID" value="CUQ46265.1"/>
    <property type="molecule type" value="Genomic_DNA"/>
</dbReference>
<dbReference type="PANTHER" id="PTHR30250">
    <property type="entry name" value="PST FAMILY PREDICTED COLANIC ACID TRANSPORTER"/>
    <property type="match status" value="1"/>
</dbReference>
<keyword evidence="4 6" id="KW-1133">Transmembrane helix</keyword>
<feature type="transmembrane region" description="Helical" evidence="6">
    <location>
        <begin position="371"/>
        <end position="390"/>
    </location>
</feature>
<evidence type="ECO:0000313" key="7">
    <source>
        <dbReference type="EMBL" id="CUQ46265.1"/>
    </source>
</evidence>
<feature type="transmembrane region" description="Helical" evidence="6">
    <location>
        <begin position="87"/>
        <end position="112"/>
    </location>
</feature>
<evidence type="ECO:0000256" key="3">
    <source>
        <dbReference type="ARBA" id="ARBA00022692"/>
    </source>
</evidence>
<feature type="transmembrane region" description="Helical" evidence="6">
    <location>
        <begin position="342"/>
        <end position="359"/>
    </location>
</feature>
<proteinExistence type="predicted"/>
<feature type="transmembrane region" description="Helical" evidence="6">
    <location>
        <begin position="127"/>
        <end position="147"/>
    </location>
</feature>
<feature type="transmembrane region" description="Helical" evidence="6">
    <location>
        <begin position="16"/>
        <end position="37"/>
    </location>
</feature>
<dbReference type="InterPro" id="IPR050833">
    <property type="entry name" value="Poly_Biosynth_Transport"/>
</dbReference>
<evidence type="ECO:0000256" key="1">
    <source>
        <dbReference type="ARBA" id="ARBA00004651"/>
    </source>
</evidence>
<gene>
    <name evidence="7" type="ORF">ERS852557_04743</name>
</gene>
<dbReference type="InterPro" id="IPR002797">
    <property type="entry name" value="Polysacc_synth"/>
</dbReference>
<dbReference type="PANTHER" id="PTHR30250:SF11">
    <property type="entry name" value="O-ANTIGEN TRANSPORTER-RELATED"/>
    <property type="match status" value="1"/>
</dbReference>
<accession>A0A174WQ44</accession>
<keyword evidence="3 6" id="KW-0812">Transmembrane</keyword>
<evidence type="ECO:0000256" key="4">
    <source>
        <dbReference type="ARBA" id="ARBA00022989"/>
    </source>
</evidence>
<protein>
    <submittedName>
        <fullName evidence="7">Stage V sporulation protein B</fullName>
    </submittedName>
</protein>
<feature type="transmembrane region" description="Helical" evidence="6">
    <location>
        <begin position="154"/>
        <end position="176"/>
    </location>
</feature>
<feature type="transmembrane region" description="Helical" evidence="6">
    <location>
        <begin position="232"/>
        <end position="249"/>
    </location>
</feature>
<evidence type="ECO:0000313" key="8">
    <source>
        <dbReference type="Proteomes" id="UP000095541"/>
    </source>
</evidence>
<keyword evidence="5 6" id="KW-0472">Membrane</keyword>
<feature type="transmembrane region" description="Helical" evidence="6">
    <location>
        <begin position="306"/>
        <end position="330"/>
    </location>
</feature>
<sequence>MSIKLDIYKGTIRKDILLTLSSQIVIMCSALVVNKILSETMGVEGYGQYSIIKKSSAVLSFMMLGGMGITLPKFLSSYLAENDISRYLFTIKVAIKSVLVITLILLIIYILGQKYLIDSVIGDTNVFLYYIAFFYAFSVCISTLLFSYYRGSDLFVLFSLSQIINQLLLVGCVFLFENSVGTVFLSWAVCTTLFIIYSVFREKQKKIFQFVANGLANHGHCRLILTYSVPRLLGDILLFLFAAFPIIYIGNKLGIKYSGYFAVGVMFITIVSPLFSFLGTVLLPYVSRAIVKKEFVIANKIINKLLLLYIILSIIIVIILSIFMNYWIALFFTQDFIPASDITRILIYSILPESLYLLLRNPIDAVSHFPYNMVNLGICFILLLILFGLSTSLSDYAFSYFVVVSFRGCIAFIMWYINRRRLLKKISYV</sequence>
<feature type="transmembrane region" description="Helical" evidence="6">
    <location>
        <begin position="57"/>
        <end position="75"/>
    </location>
</feature>
<evidence type="ECO:0000256" key="2">
    <source>
        <dbReference type="ARBA" id="ARBA00022475"/>
    </source>
</evidence>
<feature type="transmembrane region" description="Helical" evidence="6">
    <location>
        <begin position="261"/>
        <end position="286"/>
    </location>
</feature>
<dbReference type="AlphaFoldDB" id="A0A174WQ44"/>
<organism evidence="7 8">
    <name type="scientific">Bacteroides thetaiotaomicron</name>
    <dbReference type="NCBI Taxonomy" id="818"/>
    <lineage>
        <taxon>Bacteria</taxon>
        <taxon>Pseudomonadati</taxon>
        <taxon>Bacteroidota</taxon>
        <taxon>Bacteroidia</taxon>
        <taxon>Bacteroidales</taxon>
        <taxon>Bacteroidaceae</taxon>
        <taxon>Bacteroides</taxon>
    </lineage>
</organism>